<dbReference type="AlphaFoldDB" id="A0A8J3BMK0"/>
<feature type="domain" description="Glycosyltransferase subfamily 4-like N-terminal" evidence="3">
    <location>
        <begin position="16"/>
        <end position="190"/>
    </location>
</feature>
<evidence type="ECO:0000259" key="3">
    <source>
        <dbReference type="Pfam" id="PF13579"/>
    </source>
</evidence>
<dbReference type="Gene3D" id="3.40.50.2000">
    <property type="entry name" value="Glycogen Phosphorylase B"/>
    <property type="match status" value="2"/>
</dbReference>
<reference evidence="4" key="2">
    <citation type="submission" date="2020-09" db="EMBL/GenBank/DDBJ databases">
        <authorList>
            <person name="Sun Q."/>
            <person name="Ohkuma M."/>
        </authorList>
    </citation>
    <scope>NUCLEOTIDE SEQUENCE</scope>
    <source>
        <strain evidence="4">JCM 3091</strain>
    </source>
</reference>
<evidence type="ECO:0000256" key="1">
    <source>
        <dbReference type="ARBA" id="ARBA00022676"/>
    </source>
</evidence>
<dbReference type="GO" id="GO:0016758">
    <property type="term" value="F:hexosyltransferase activity"/>
    <property type="evidence" value="ECO:0007669"/>
    <property type="project" value="TreeGrafter"/>
</dbReference>
<dbReference type="GO" id="GO:1901137">
    <property type="term" value="P:carbohydrate derivative biosynthetic process"/>
    <property type="evidence" value="ECO:0007669"/>
    <property type="project" value="UniProtKB-ARBA"/>
</dbReference>
<dbReference type="PANTHER" id="PTHR45947">
    <property type="entry name" value="SULFOQUINOVOSYL TRANSFERASE SQD2"/>
    <property type="match status" value="1"/>
</dbReference>
<dbReference type="Pfam" id="PF13579">
    <property type="entry name" value="Glyco_trans_4_4"/>
    <property type="match status" value="1"/>
</dbReference>
<evidence type="ECO:0000313" key="5">
    <source>
        <dbReference type="Proteomes" id="UP000662200"/>
    </source>
</evidence>
<keyword evidence="5" id="KW-1185">Reference proteome</keyword>
<name>A0A8J3BMK0_9ACTN</name>
<keyword evidence="1" id="KW-0328">Glycosyltransferase</keyword>
<keyword evidence="2" id="KW-0808">Transferase</keyword>
<dbReference type="EMBL" id="BMQC01000007">
    <property type="protein sequence ID" value="GGK29955.1"/>
    <property type="molecule type" value="Genomic_DNA"/>
</dbReference>
<dbReference type="Pfam" id="PF13692">
    <property type="entry name" value="Glyco_trans_1_4"/>
    <property type="match status" value="1"/>
</dbReference>
<reference evidence="4" key="1">
    <citation type="journal article" date="2014" name="Int. J. Syst. Evol. Microbiol.">
        <title>Complete genome sequence of Corynebacterium casei LMG S-19264T (=DSM 44701T), isolated from a smear-ripened cheese.</title>
        <authorList>
            <consortium name="US DOE Joint Genome Institute (JGI-PGF)"/>
            <person name="Walter F."/>
            <person name="Albersmeier A."/>
            <person name="Kalinowski J."/>
            <person name="Ruckert C."/>
        </authorList>
    </citation>
    <scope>NUCLEOTIDE SEQUENCE</scope>
    <source>
        <strain evidence="4">JCM 3091</strain>
    </source>
</reference>
<proteinExistence type="predicted"/>
<accession>A0A8J3BMK0</accession>
<dbReference type="InterPro" id="IPR028098">
    <property type="entry name" value="Glyco_trans_4-like_N"/>
</dbReference>
<dbReference type="InterPro" id="IPR050194">
    <property type="entry name" value="Glycosyltransferase_grp1"/>
</dbReference>
<dbReference type="RefSeq" id="WP_189114296.1">
    <property type="nucleotide sequence ID" value="NZ_BMQC01000007.1"/>
</dbReference>
<comment type="caution">
    <text evidence="4">The sequence shown here is derived from an EMBL/GenBank/DDBJ whole genome shotgun (WGS) entry which is preliminary data.</text>
</comment>
<protein>
    <submittedName>
        <fullName evidence="4">Glycosyltransferase WbuB</fullName>
    </submittedName>
</protein>
<evidence type="ECO:0000313" key="4">
    <source>
        <dbReference type="EMBL" id="GGK29955.1"/>
    </source>
</evidence>
<organism evidence="4 5">
    <name type="scientific">Pilimelia terevasa</name>
    <dbReference type="NCBI Taxonomy" id="53372"/>
    <lineage>
        <taxon>Bacteria</taxon>
        <taxon>Bacillati</taxon>
        <taxon>Actinomycetota</taxon>
        <taxon>Actinomycetes</taxon>
        <taxon>Micromonosporales</taxon>
        <taxon>Micromonosporaceae</taxon>
        <taxon>Pilimelia</taxon>
    </lineage>
</organism>
<dbReference type="PANTHER" id="PTHR45947:SF3">
    <property type="entry name" value="SULFOQUINOVOSYL TRANSFERASE SQD2"/>
    <property type="match status" value="1"/>
</dbReference>
<dbReference type="Proteomes" id="UP000662200">
    <property type="component" value="Unassembled WGS sequence"/>
</dbReference>
<dbReference type="SUPFAM" id="SSF53756">
    <property type="entry name" value="UDP-Glycosyltransferase/glycogen phosphorylase"/>
    <property type="match status" value="1"/>
</dbReference>
<sequence>MRITYLTQYFRTPPMGGGTRAYEFARRLVAAGHDVTVLTGLPPAGSAGGALPAEAAGARVVWLPVACDNRMGFRRRLGAFGAYACGAAARGRRVPADLVFATSTPLTVAVPAVAVARRWAAPVVLEIRDLWPQLPIDFGALRSPAARRAGFALERWAYRHADEIVALTPGIADSIRDRFPGASVHLVPNGADADVFADADARGAALRAREAWLGERPMLLYAGTVGLANGVDYLVRLAAALARHAPRACVVVLGTGNRRADVGAAAAAAGVLERNLYLRDPVGKEEAAAWFGASTLTVSTLVDLPSLQGSAPNKVFDSLAARRPVAANYGGWLTDLLVAAGAGLYLPPGDPDAAARALAGWLADPDRLAAARRAAAEVADRHFRRDALFSRFHDVLRDAAAPTRTATPTPSI</sequence>
<evidence type="ECO:0000256" key="2">
    <source>
        <dbReference type="ARBA" id="ARBA00022679"/>
    </source>
</evidence>
<dbReference type="CDD" id="cd03794">
    <property type="entry name" value="GT4_WbuB-like"/>
    <property type="match status" value="1"/>
</dbReference>
<gene>
    <name evidence="4" type="ORF">GCM10010124_23370</name>
</gene>